<proteinExistence type="predicted"/>
<feature type="transmembrane region" description="Helical" evidence="1">
    <location>
        <begin position="65"/>
        <end position="84"/>
    </location>
</feature>
<name>A0A2M7BS96_9BACT</name>
<feature type="transmembrane region" description="Helical" evidence="1">
    <location>
        <begin position="229"/>
        <end position="245"/>
    </location>
</feature>
<comment type="caution">
    <text evidence="2">The sequence shown here is derived from an EMBL/GenBank/DDBJ whole genome shotgun (WGS) entry which is preliminary data.</text>
</comment>
<feature type="transmembrane region" description="Helical" evidence="1">
    <location>
        <begin position="39"/>
        <end position="58"/>
    </location>
</feature>
<keyword evidence="1" id="KW-0812">Transmembrane</keyword>
<dbReference type="AlphaFoldDB" id="A0A2M7BS96"/>
<evidence type="ECO:0000313" key="3">
    <source>
        <dbReference type="Proteomes" id="UP000230119"/>
    </source>
</evidence>
<sequence length="444" mass="49442">IDTGRPILLGPQTSVGNMYLGPIYYYLMTPSLLISRMDPVGPAIMVGLFGIATSYLLFFYGSKKYGLLGGTIASLLYSLSPVMLHYSRSSWNPNIIPFFAISLIISADYKHKKLSWLLFGLCAGVLFQLHYVALALVFIIGIYKLKQSHQIQDVLTAILGFFIVSSPFWLFEFRHNFVNSQALFTFLREGSQNADLNTSYLSRLLGNLRLLITGVWGSASIALTQLPNYLIIISALLLFGVLPFLSQGLYLWYLSIGSIVIVSILKEPLNVHYISFLFPIIALAFARLSTTNLKTIRLISTFTLLYVVLHCIPTLRYNLLELNSSQSIRAKETASYIVAQSDGKPYNVVSTPGTYATTVEYFLSLTSNPPKNSFENLIFDICEGKQCPLSDTTTTVFYGSGATHPSISEYLGHPAVNEFKTIRTIIKNEPVSYGTWVATMTIDH</sequence>
<keyword evidence="1" id="KW-1133">Transmembrane helix</keyword>
<dbReference type="EMBL" id="PEVA01000134">
    <property type="protein sequence ID" value="PIV08366.1"/>
    <property type="molecule type" value="Genomic_DNA"/>
</dbReference>
<keyword evidence="1" id="KW-0472">Membrane</keyword>
<feature type="transmembrane region" description="Helical" evidence="1">
    <location>
        <begin position="7"/>
        <end position="27"/>
    </location>
</feature>
<gene>
    <name evidence="2" type="ORF">COS52_03080</name>
</gene>
<protein>
    <submittedName>
        <fullName evidence="2">Uncharacterized protein</fullName>
    </submittedName>
</protein>
<feature type="transmembrane region" description="Helical" evidence="1">
    <location>
        <begin position="154"/>
        <end position="171"/>
    </location>
</feature>
<evidence type="ECO:0000313" key="2">
    <source>
        <dbReference type="EMBL" id="PIV08366.1"/>
    </source>
</evidence>
<feature type="non-terminal residue" evidence="2">
    <location>
        <position position="1"/>
    </location>
</feature>
<evidence type="ECO:0000256" key="1">
    <source>
        <dbReference type="SAM" id="Phobius"/>
    </source>
</evidence>
<reference evidence="3" key="1">
    <citation type="submission" date="2017-09" db="EMBL/GenBank/DDBJ databases">
        <title>Depth-based differentiation of microbial function through sediment-hosted aquifers and enrichment of novel symbionts in the deep terrestrial subsurface.</title>
        <authorList>
            <person name="Probst A.J."/>
            <person name="Ladd B."/>
            <person name="Jarett J.K."/>
            <person name="Geller-Mcgrath D.E."/>
            <person name="Sieber C.M.K."/>
            <person name="Emerson J.B."/>
            <person name="Anantharaman K."/>
            <person name="Thomas B.C."/>
            <person name="Malmstrom R."/>
            <person name="Stieglmeier M."/>
            <person name="Klingl A."/>
            <person name="Woyke T."/>
            <person name="Ryan C.M."/>
            <person name="Banfield J.F."/>
        </authorList>
    </citation>
    <scope>NUCLEOTIDE SEQUENCE [LARGE SCALE GENOMIC DNA]</scope>
</reference>
<feature type="transmembrane region" description="Helical" evidence="1">
    <location>
        <begin position="271"/>
        <end position="288"/>
    </location>
</feature>
<organism evidence="2 3">
    <name type="scientific">Candidatus Roizmanbacteria bacterium CG03_land_8_20_14_0_80_39_12</name>
    <dbReference type="NCBI Taxonomy" id="1974847"/>
    <lineage>
        <taxon>Bacteria</taxon>
        <taxon>Candidatus Roizmaniibacteriota</taxon>
    </lineage>
</organism>
<feature type="transmembrane region" description="Helical" evidence="1">
    <location>
        <begin position="295"/>
        <end position="315"/>
    </location>
</feature>
<feature type="transmembrane region" description="Helical" evidence="1">
    <location>
        <begin position="116"/>
        <end position="142"/>
    </location>
</feature>
<dbReference type="Proteomes" id="UP000230119">
    <property type="component" value="Unassembled WGS sequence"/>
</dbReference>
<accession>A0A2M7BS96</accession>
<feature type="transmembrane region" description="Helical" evidence="1">
    <location>
        <begin position="250"/>
        <end position="265"/>
    </location>
</feature>